<keyword evidence="1" id="KW-0472">Membrane</keyword>
<keyword evidence="1" id="KW-0812">Transmembrane</keyword>
<name>A0A165E6C5_9APHY</name>
<dbReference type="InParanoid" id="A0A165E6C5"/>
<evidence type="ECO:0000313" key="2">
    <source>
        <dbReference type="EMBL" id="KZT06320.1"/>
    </source>
</evidence>
<dbReference type="AlphaFoldDB" id="A0A165E6C5"/>
<gene>
    <name evidence="2" type="ORF">LAESUDRAFT_190179</name>
</gene>
<organism evidence="2 3">
    <name type="scientific">Laetiporus sulphureus 93-53</name>
    <dbReference type="NCBI Taxonomy" id="1314785"/>
    <lineage>
        <taxon>Eukaryota</taxon>
        <taxon>Fungi</taxon>
        <taxon>Dikarya</taxon>
        <taxon>Basidiomycota</taxon>
        <taxon>Agaricomycotina</taxon>
        <taxon>Agaricomycetes</taxon>
        <taxon>Polyporales</taxon>
        <taxon>Laetiporus</taxon>
    </lineage>
</organism>
<proteinExistence type="predicted"/>
<keyword evidence="1" id="KW-1133">Transmembrane helix</keyword>
<reference evidence="2 3" key="1">
    <citation type="journal article" date="2016" name="Mol. Biol. Evol.">
        <title>Comparative Genomics of Early-Diverging Mushroom-Forming Fungi Provides Insights into the Origins of Lignocellulose Decay Capabilities.</title>
        <authorList>
            <person name="Nagy L.G."/>
            <person name="Riley R."/>
            <person name="Tritt A."/>
            <person name="Adam C."/>
            <person name="Daum C."/>
            <person name="Floudas D."/>
            <person name="Sun H."/>
            <person name="Yadav J.S."/>
            <person name="Pangilinan J."/>
            <person name="Larsson K.H."/>
            <person name="Matsuura K."/>
            <person name="Barry K."/>
            <person name="Labutti K."/>
            <person name="Kuo R."/>
            <person name="Ohm R.A."/>
            <person name="Bhattacharya S.S."/>
            <person name="Shirouzu T."/>
            <person name="Yoshinaga Y."/>
            <person name="Martin F.M."/>
            <person name="Grigoriev I.V."/>
            <person name="Hibbett D.S."/>
        </authorList>
    </citation>
    <scope>NUCLEOTIDE SEQUENCE [LARGE SCALE GENOMIC DNA]</scope>
    <source>
        <strain evidence="2 3">93-53</strain>
    </source>
</reference>
<accession>A0A165E6C5</accession>
<dbReference type="GeneID" id="63818540"/>
<feature type="transmembrane region" description="Helical" evidence="1">
    <location>
        <begin position="24"/>
        <end position="43"/>
    </location>
</feature>
<protein>
    <submittedName>
        <fullName evidence="2">Uncharacterized protein</fullName>
    </submittedName>
</protein>
<dbReference type="RefSeq" id="XP_040764060.1">
    <property type="nucleotide sequence ID" value="XM_040901508.1"/>
</dbReference>
<sequence length="196" mass="22345">MITVVLADGSSRETEPRIPGYSRYWPAALTFLLGIALWSLMCITTPRHHMHTLNSLRTIPFAVITRTFPWRHSKNVFMSQYLFEQHLGVDTLNSSYYRACWGSLVRLNFIGGDLDQDVQARQRKLQAEDASVSGSTSVPRRLFVLCHATAAERLRDHTVVRLSAFRYTPGCHQLYLNLYNVSIFHPRGPSHPESSP</sequence>
<keyword evidence="3" id="KW-1185">Reference proteome</keyword>
<evidence type="ECO:0000313" key="3">
    <source>
        <dbReference type="Proteomes" id="UP000076871"/>
    </source>
</evidence>
<dbReference type="Proteomes" id="UP000076871">
    <property type="component" value="Unassembled WGS sequence"/>
</dbReference>
<dbReference type="EMBL" id="KV427625">
    <property type="protein sequence ID" value="KZT06320.1"/>
    <property type="molecule type" value="Genomic_DNA"/>
</dbReference>
<evidence type="ECO:0000256" key="1">
    <source>
        <dbReference type="SAM" id="Phobius"/>
    </source>
</evidence>